<proteinExistence type="predicted"/>
<evidence type="ECO:0000313" key="1">
    <source>
        <dbReference type="EMBL" id="GBG94548.1"/>
    </source>
</evidence>
<dbReference type="AlphaFoldDB" id="A0A401ISP2"/>
<protein>
    <submittedName>
        <fullName evidence="1">Uncharacterized protein</fullName>
    </submittedName>
</protein>
<evidence type="ECO:0000313" key="2">
    <source>
        <dbReference type="Proteomes" id="UP000286848"/>
    </source>
</evidence>
<accession>A0A401ISP2</accession>
<sequence>MEIASYFSIDPIVNENYFVENKNGLDFMKGDKELDFSIKIGEASKNLRRKNQAFIVSNSNVPTTYNEIKKLSDIPGLKTFDINNLLAYQTNSLVGSTDKYEIITLLNGSLNFDLVKFLMQ</sequence>
<organism evidence="1 2">
    <name type="scientific">Ligilactobacillus salitolerans</name>
    <dbReference type="NCBI Taxonomy" id="1808352"/>
    <lineage>
        <taxon>Bacteria</taxon>
        <taxon>Bacillati</taxon>
        <taxon>Bacillota</taxon>
        <taxon>Bacilli</taxon>
        <taxon>Lactobacillales</taxon>
        <taxon>Lactobacillaceae</taxon>
        <taxon>Ligilactobacillus</taxon>
    </lineage>
</organism>
<keyword evidence="2" id="KW-1185">Reference proteome</keyword>
<comment type="caution">
    <text evidence="1">The sequence shown here is derived from an EMBL/GenBank/DDBJ whole genome shotgun (WGS) entry which is preliminary data.</text>
</comment>
<dbReference type="EMBL" id="BFFP01000013">
    <property type="protein sequence ID" value="GBG94548.1"/>
    <property type="molecule type" value="Genomic_DNA"/>
</dbReference>
<gene>
    <name evidence="1" type="ORF">LFYK43_10070</name>
</gene>
<reference evidence="1 2" key="1">
    <citation type="journal article" date="2019" name="Int. J. Syst. Evol. Microbiol.">
        <title>Lactobacillus salitolerans sp. nov., a novel lactic acid bacterium isolated from spent mushroom substrates.</title>
        <authorList>
            <person name="Tohno M."/>
            <person name="Tanizawa Y."/>
            <person name="Kojima Y."/>
            <person name="Sakamoto M."/>
            <person name="Nakamura Y."/>
            <person name="Ohkuma M."/>
            <person name="Kobayashi H."/>
        </authorList>
    </citation>
    <scope>NUCLEOTIDE SEQUENCE [LARGE SCALE GENOMIC DNA]</scope>
    <source>
        <strain evidence="1 2">YK43</strain>
    </source>
</reference>
<name>A0A401ISP2_9LACO</name>
<dbReference type="Proteomes" id="UP000286848">
    <property type="component" value="Unassembled WGS sequence"/>
</dbReference>
<dbReference type="RefSeq" id="WP_124976050.1">
    <property type="nucleotide sequence ID" value="NZ_BFFP01000013.1"/>
</dbReference>